<dbReference type="InterPro" id="IPR004045">
    <property type="entry name" value="Glutathione_S-Trfase_N"/>
</dbReference>
<gene>
    <name evidence="5" type="ORF">H7F16_00875</name>
</gene>
<keyword evidence="5" id="KW-0808">Transferase</keyword>
<proteinExistence type="predicted"/>
<keyword evidence="6" id="KW-1185">Reference proteome</keyword>
<dbReference type="PANTHER" id="PTHR43917:SF8">
    <property type="entry name" value="GH16740P-RELATED"/>
    <property type="match status" value="1"/>
</dbReference>
<keyword evidence="2" id="KW-0963">Cytoplasm</keyword>
<organism evidence="5 6">
    <name type="scientific">Paragemmobacter straminiformis</name>
    <dbReference type="NCBI Taxonomy" id="2045119"/>
    <lineage>
        <taxon>Bacteria</taxon>
        <taxon>Pseudomonadati</taxon>
        <taxon>Pseudomonadota</taxon>
        <taxon>Alphaproteobacteria</taxon>
        <taxon>Rhodobacterales</taxon>
        <taxon>Paracoccaceae</taxon>
        <taxon>Paragemmobacter</taxon>
    </lineage>
</organism>
<reference evidence="5 6" key="1">
    <citation type="journal article" date="2017" name="Int. J. Syst. Evol. Microbiol.">
        <title>Gemmobacter straminiformis sp. nov., isolated from an artificial fountain.</title>
        <authorList>
            <person name="Kang J.Y."/>
            <person name="Kim M.J."/>
            <person name="Chun J."/>
            <person name="Son K.P."/>
            <person name="Jahng K.Y."/>
        </authorList>
    </citation>
    <scope>NUCLEOTIDE SEQUENCE [LARGE SCALE GENOMIC DNA]</scope>
    <source>
        <strain evidence="5 6">CAM-8</strain>
    </source>
</reference>
<comment type="caution">
    <text evidence="5">The sequence shown here is derived from an EMBL/GenBank/DDBJ whole genome shotgun (WGS) entry which is preliminary data.</text>
</comment>
<comment type="subcellular location">
    <subcellularLocation>
        <location evidence="1">Cytoplasm</location>
    </subcellularLocation>
</comment>
<dbReference type="PROSITE" id="PS50404">
    <property type="entry name" value="GST_NTER"/>
    <property type="match status" value="1"/>
</dbReference>
<dbReference type="InterPro" id="IPR051369">
    <property type="entry name" value="GST_Theta"/>
</dbReference>
<dbReference type="EMBL" id="JACLQD010000001">
    <property type="protein sequence ID" value="MBC2834039.1"/>
    <property type="molecule type" value="Genomic_DNA"/>
</dbReference>
<feature type="domain" description="GST C-terminal" evidence="4">
    <location>
        <begin position="84"/>
        <end position="221"/>
    </location>
</feature>
<dbReference type="SFLD" id="SFLDS00019">
    <property type="entry name" value="Glutathione_Transferase_(cytos"/>
    <property type="match status" value="1"/>
</dbReference>
<sequence length="224" mass="24745">MHLYADPLSTSCRPVLMMIADQSLAVEIIPVNLHLNETAEPDFLAINPNGTLPVLRDGDLVLTESSAILKHLALRFDLAVYPTDPRAQILVDEMVSWFSTNFWAYHCILGTYPRMLPALGWLNPITLNEISMLAAHGSARYLTVLDRRLAQGGPFVCGPDLTIADYTGIAKVTLADYVDFDFSPYPAVSRWCARMRERDGWTAAFAGFTGLVDAARQQRSATVA</sequence>
<evidence type="ECO:0000256" key="1">
    <source>
        <dbReference type="ARBA" id="ARBA00004496"/>
    </source>
</evidence>
<accession>A0A842I2S2</accession>
<dbReference type="CDD" id="cd00570">
    <property type="entry name" value="GST_N_family"/>
    <property type="match status" value="1"/>
</dbReference>
<dbReference type="Pfam" id="PF02798">
    <property type="entry name" value="GST_N"/>
    <property type="match status" value="1"/>
</dbReference>
<dbReference type="GO" id="GO:0016740">
    <property type="term" value="F:transferase activity"/>
    <property type="evidence" value="ECO:0007669"/>
    <property type="project" value="UniProtKB-KW"/>
</dbReference>
<evidence type="ECO:0000256" key="2">
    <source>
        <dbReference type="ARBA" id="ARBA00022490"/>
    </source>
</evidence>
<dbReference type="RefSeq" id="WP_277818340.1">
    <property type="nucleotide sequence ID" value="NZ_JACLQD010000001.1"/>
</dbReference>
<dbReference type="PROSITE" id="PS50405">
    <property type="entry name" value="GST_CTER"/>
    <property type="match status" value="1"/>
</dbReference>
<dbReference type="InterPro" id="IPR036282">
    <property type="entry name" value="Glutathione-S-Trfase_C_sf"/>
</dbReference>
<feature type="domain" description="GST N-terminal" evidence="3">
    <location>
        <begin position="1"/>
        <end position="80"/>
    </location>
</feature>
<dbReference type="Proteomes" id="UP000555411">
    <property type="component" value="Unassembled WGS sequence"/>
</dbReference>
<dbReference type="GO" id="GO:0005737">
    <property type="term" value="C:cytoplasm"/>
    <property type="evidence" value="ECO:0007669"/>
    <property type="project" value="UniProtKB-SubCell"/>
</dbReference>
<dbReference type="InterPro" id="IPR040079">
    <property type="entry name" value="Glutathione_S-Trfase"/>
</dbReference>
<dbReference type="SUPFAM" id="SSF52833">
    <property type="entry name" value="Thioredoxin-like"/>
    <property type="match status" value="1"/>
</dbReference>
<dbReference type="Gene3D" id="3.40.30.10">
    <property type="entry name" value="Glutaredoxin"/>
    <property type="match status" value="1"/>
</dbReference>
<dbReference type="SFLD" id="SFLDG00358">
    <property type="entry name" value="Main_(cytGST)"/>
    <property type="match status" value="1"/>
</dbReference>
<name>A0A842I2S2_9RHOB</name>
<dbReference type="AlphaFoldDB" id="A0A842I2S2"/>
<dbReference type="InterPro" id="IPR036249">
    <property type="entry name" value="Thioredoxin-like_sf"/>
</dbReference>
<evidence type="ECO:0000259" key="4">
    <source>
        <dbReference type="PROSITE" id="PS50405"/>
    </source>
</evidence>
<dbReference type="PANTHER" id="PTHR43917">
    <property type="match status" value="1"/>
</dbReference>
<dbReference type="Pfam" id="PF13410">
    <property type="entry name" value="GST_C_2"/>
    <property type="match status" value="1"/>
</dbReference>
<dbReference type="Gene3D" id="1.20.1050.10">
    <property type="match status" value="1"/>
</dbReference>
<evidence type="ECO:0000313" key="6">
    <source>
        <dbReference type="Proteomes" id="UP000555411"/>
    </source>
</evidence>
<protein>
    <submittedName>
        <fullName evidence="5">Glutathione S-transferase family protein</fullName>
    </submittedName>
</protein>
<dbReference type="InterPro" id="IPR010987">
    <property type="entry name" value="Glutathione-S-Trfase_C-like"/>
</dbReference>
<evidence type="ECO:0000259" key="3">
    <source>
        <dbReference type="PROSITE" id="PS50404"/>
    </source>
</evidence>
<evidence type="ECO:0000313" key="5">
    <source>
        <dbReference type="EMBL" id="MBC2834039.1"/>
    </source>
</evidence>
<dbReference type="SUPFAM" id="SSF47616">
    <property type="entry name" value="GST C-terminal domain-like"/>
    <property type="match status" value="1"/>
</dbReference>